<evidence type="ECO:0000259" key="1">
    <source>
        <dbReference type="Pfam" id="PF07969"/>
    </source>
</evidence>
<dbReference type="Gene3D" id="3.20.20.140">
    <property type="entry name" value="Metal-dependent hydrolases"/>
    <property type="match status" value="1"/>
</dbReference>
<feature type="non-terminal residue" evidence="2">
    <location>
        <position position="1"/>
    </location>
</feature>
<protein>
    <recommendedName>
        <fullName evidence="1">Amidohydrolase 3 domain-containing protein</fullName>
    </recommendedName>
</protein>
<gene>
    <name evidence="2" type="ORF">METZ01_LOCUS397711</name>
</gene>
<evidence type="ECO:0000313" key="2">
    <source>
        <dbReference type="EMBL" id="SVD44857.1"/>
    </source>
</evidence>
<dbReference type="AlphaFoldDB" id="A0A382VEF3"/>
<dbReference type="InterPro" id="IPR013108">
    <property type="entry name" value="Amidohydro_3"/>
</dbReference>
<dbReference type="EMBL" id="UINC01151320">
    <property type="protein sequence ID" value="SVD44857.1"/>
    <property type="molecule type" value="Genomic_DNA"/>
</dbReference>
<dbReference type="InterPro" id="IPR032466">
    <property type="entry name" value="Metal_Hydrolase"/>
</dbReference>
<dbReference type="SUPFAM" id="SSF51338">
    <property type="entry name" value="Composite domain of metallo-dependent hydrolases"/>
    <property type="match status" value="1"/>
</dbReference>
<organism evidence="2">
    <name type="scientific">marine metagenome</name>
    <dbReference type="NCBI Taxonomy" id="408172"/>
    <lineage>
        <taxon>unclassified sequences</taxon>
        <taxon>metagenomes</taxon>
        <taxon>ecological metagenomes</taxon>
    </lineage>
</organism>
<dbReference type="Gene3D" id="2.30.40.10">
    <property type="entry name" value="Urease, subunit C, domain 1"/>
    <property type="match status" value="1"/>
</dbReference>
<sequence>LKASCGKTSLLLNRLDEARSQGVNITADIYPYEYWESTIWVLLPDRDANDLKEIQFVLDELTPADGIIFTHYQPEPAFAGRSVKEIAELKGLGEAQTVAYLMKESAAWSKDHDNQSAERIMGRSMRDKDIAALLTWPHINLCTDGSYTGHPRGFGAFPRVFSKFARQMKVLDVEAVVQRMTSNAAKNMGFTQRGEIRVGAIADLVLFDPDTIRDRASLLHPQALSQGVVKVWVSGILAFNNGSTTKARPGRILRARK</sequence>
<proteinExistence type="predicted"/>
<dbReference type="Gene3D" id="3.30.1490.130">
    <property type="entry name" value="D-aminoacylase. Domain 3"/>
    <property type="match status" value="1"/>
</dbReference>
<dbReference type="SUPFAM" id="SSF51556">
    <property type="entry name" value="Metallo-dependent hydrolases"/>
    <property type="match status" value="1"/>
</dbReference>
<reference evidence="2" key="1">
    <citation type="submission" date="2018-05" db="EMBL/GenBank/DDBJ databases">
        <authorList>
            <person name="Lanie J.A."/>
            <person name="Ng W.-L."/>
            <person name="Kazmierczak K.M."/>
            <person name="Andrzejewski T.M."/>
            <person name="Davidsen T.M."/>
            <person name="Wayne K.J."/>
            <person name="Tettelin H."/>
            <person name="Glass J.I."/>
            <person name="Rusch D."/>
            <person name="Podicherti R."/>
            <person name="Tsui H.-C.T."/>
            <person name="Winkler M.E."/>
        </authorList>
    </citation>
    <scope>NUCLEOTIDE SEQUENCE</scope>
</reference>
<dbReference type="InterPro" id="IPR011059">
    <property type="entry name" value="Metal-dep_hydrolase_composite"/>
</dbReference>
<dbReference type="GO" id="GO:0016811">
    <property type="term" value="F:hydrolase activity, acting on carbon-nitrogen (but not peptide) bonds, in linear amides"/>
    <property type="evidence" value="ECO:0007669"/>
    <property type="project" value="InterPro"/>
</dbReference>
<accession>A0A382VEF3</accession>
<feature type="domain" description="Amidohydrolase 3" evidence="1">
    <location>
        <begin position="82"/>
        <end position="235"/>
    </location>
</feature>
<dbReference type="Pfam" id="PF07969">
    <property type="entry name" value="Amidohydro_3"/>
    <property type="match status" value="1"/>
</dbReference>
<dbReference type="InterPro" id="IPR023100">
    <property type="entry name" value="D-aminoacylase_insert_dom_sf"/>
</dbReference>
<name>A0A382VEF3_9ZZZZ</name>